<feature type="binding site" evidence="5">
    <location>
        <position position="33"/>
    </location>
    <ligand>
        <name>ATP</name>
        <dbReference type="ChEBI" id="CHEBI:30616"/>
    </ligand>
</feature>
<dbReference type="Pfam" id="PF00069">
    <property type="entry name" value="Pkinase"/>
    <property type="match status" value="1"/>
</dbReference>
<evidence type="ECO:0000256" key="3">
    <source>
        <dbReference type="ARBA" id="ARBA00022777"/>
    </source>
</evidence>
<reference evidence="9 10" key="1">
    <citation type="journal article" date="2023" name="Hortic Res">
        <title>Pangenome of water caltrop reveals structural variations and asymmetric subgenome divergence after allopolyploidization.</title>
        <authorList>
            <person name="Zhang X."/>
            <person name="Chen Y."/>
            <person name="Wang L."/>
            <person name="Yuan Y."/>
            <person name="Fang M."/>
            <person name="Shi L."/>
            <person name="Lu R."/>
            <person name="Comes H.P."/>
            <person name="Ma Y."/>
            <person name="Chen Y."/>
            <person name="Huang G."/>
            <person name="Zhou Y."/>
            <person name="Zheng Z."/>
            <person name="Qiu Y."/>
        </authorList>
    </citation>
    <scope>NUCLEOTIDE SEQUENCE [LARGE SCALE GENOMIC DNA]</scope>
    <source>
        <strain evidence="9">F231</strain>
    </source>
</reference>
<keyword evidence="6" id="KW-0723">Serine/threonine-protein kinase</keyword>
<dbReference type="SUPFAM" id="SSF56112">
    <property type="entry name" value="Protein kinase-like (PK-like)"/>
    <property type="match status" value="1"/>
</dbReference>
<keyword evidence="10" id="KW-1185">Reference proteome</keyword>
<name>A0AAN7R0I3_TRANT</name>
<evidence type="ECO:0000313" key="10">
    <source>
        <dbReference type="Proteomes" id="UP001346149"/>
    </source>
</evidence>
<evidence type="ECO:0000256" key="4">
    <source>
        <dbReference type="ARBA" id="ARBA00022840"/>
    </source>
</evidence>
<protein>
    <recommendedName>
        <fullName evidence="8">Protein kinase domain-containing protein</fullName>
    </recommendedName>
</protein>
<dbReference type="EMBL" id="JAXQNO010000012">
    <property type="protein sequence ID" value="KAK4787159.1"/>
    <property type="molecule type" value="Genomic_DNA"/>
</dbReference>
<keyword evidence="3" id="KW-0418">Kinase</keyword>
<gene>
    <name evidence="9" type="ORF">SAY86_010992</name>
</gene>
<sequence>MEWIRGPTIGLGSTAAVSLAYNADSSSRLFAVKSVELRRSLPLQRERSLLSKLSSPHVVSYLGFDITGENNSLLYNLWMEYVPGGTLRDLIHRRGGSLDEATARSLAAPVMEGLRYLHRNGIVHCDVKSQNVLIGEDGSPKIADFGCAKVVGSPEFSGHRVKPAGADGDSPVGVLDRAFWDSTEGAASEADLEPHPSSGMSAESDPQSSYAGARIGQLAQTGVSSIQIAPDWIHDLDWLAVRGNGHETAEHIIILNGAVTDRTSISADNVNPPSLEEESSDVLADLSMNITSVSDSNEGVMNNDCGLMDLDFETHNVSCFCSWHTMTSIESP</sequence>
<keyword evidence="2 5" id="KW-0547">Nucleotide-binding</keyword>
<comment type="caution">
    <text evidence="9">The sequence shown here is derived from an EMBL/GenBank/DDBJ whole genome shotgun (WGS) entry which is preliminary data.</text>
</comment>
<evidence type="ECO:0000256" key="7">
    <source>
        <dbReference type="SAM" id="MobiDB-lite"/>
    </source>
</evidence>
<feature type="region of interest" description="Disordered" evidence="7">
    <location>
        <begin position="185"/>
        <end position="209"/>
    </location>
</feature>
<dbReference type="PROSITE" id="PS50011">
    <property type="entry name" value="PROTEIN_KINASE_DOM"/>
    <property type="match status" value="1"/>
</dbReference>
<feature type="compositionally biased region" description="Polar residues" evidence="7">
    <location>
        <begin position="198"/>
        <end position="209"/>
    </location>
</feature>
<dbReference type="PANTHER" id="PTHR48011:SF76">
    <property type="entry name" value="MITOGEN-ACTIVATED PROTEIN KINASE KINASE KINASE 15"/>
    <property type="match status" value="1"/>
</dbReference>
<keyword evidence="1" id="KW-0808">Transferase</keyword>
<evidence type="ECO:0000256" key="6">
    <source>
        <dbReference type="RuleBase" id="RU000304"/>
    </source>
</evidence>
<dbReference type="InterPro" id="IPR008271">
    <property type="entry name" value="Ser/Thr_kinase_AS"/>
</dbReference>
<dbReference type="InterPro" id="IPR000719">
    <property type="entry name" value="Prot_kinase_dom"/>
</dbReference>
<evidence type="ECO:0000259" key="8">
    <source>
        <dbReference type="PROSITE" id="PS50011"/>
    </source>
</evidence>
<dbReference type="PROSITE" id="PS00107">
    <property type="entry name" value="PROTEIN_KINASE_ATP"/>
    <property type="match status" value="1"/>
</dbReference>
<dbReference type="SMART" id="SM00220">
    <property type="entry name" value="S_TKc"/>
    <property type="match status" value="1"/>
</dbReference>
<proteinExistence type="inferred from homology"/>
<keyword evidence="4 5" id="KW-0067">ATP-binding</keyword>
<dbReference type="Gene3D" id="1.10.510.10">
    <property type="entry name" value="Transferase(Phosphotransferase) domain 1"/>
    <property type="match status" value="1"/>
</dbReference>
<dbReference type="InterPro" id="IPR017441">
    <property type="entry name" value="Protein_kinase_ATP_BS"/>
</dbReference>
<comment type="similarity">
    <text evidence="6">Belongs to the protein kinase superfamily.</text>
</comment>
<accession>A0AAN7R0I3</accession>
<dbReference type="GO" id="GO:0005524">
    <property type="term" value="F:ATP binding"/>
    <property type="evidence" value="ECO:0007669"/>
    <property type="project" value="UniProtKB-UniRule"/>
</dbReference>
<evidence type="ECO:0000313" key="9">
    <source>
        <dbReference type="EMBL" id="KAK4787159.1"/>
    </source>
</evidence>
<organism evidence="9 10">
    <name type="scientific">Trapa natans</name>
    <name type="common">Water chestnut</name>
    <dbReference type="NCBI Taxonomy" id="22666"/>
    <lineage>
        <taxon>Eukaryota</taxon>
        <taxon>Viridiplantae</taxon>
        <taxon>Streptophyta</taxon>
        <taxon>Embryophyta</taxon>
        <taxon>Tracheophyta</taxon>
        <taxon>Spermatophyta</taxon>
        <taxon>Magnoliopsida</taxon>
        <taxon>eudicotyledons</taxon>
        <taxon>Gunneridae</taxon>
        <taxon>Pentapetalae</taxon>
        <taxon>rosids</taxon>
        <taxon>malvids</taxon>
        <taxon>Myrtales</taxon>
        <taxon>Lythraceae</taxon>
        <taxon>Trapa</taxon>
    </lineage>
</organism>
<dbReference type="PROSITE" id="PS00108">
    <property type="entry name" value="PROTEIN_KINASE_ST"/>
    <property type="match status" value="1"/>
</dbReference>
<evidence type="ECO:0000256" key="2">
    <source>
        <dbReference type="ARBA" id="ARBA00022741"/>
    </source>
</evidence>
<dbReference type="GO" id="GO:0007165">
    <property type="term" value="P:signal transduction"/>
    <property type="evidence" value="ECO:0007669"/>
    <property type="project" value="TreeGrafter"/>
</dbReference>
<dbReference type="InterPro" id="IPR011009">
    <property type="entry name" value="Kinase-like_dom_sf"/>
</dbReference>
<feature type="domain" description="Protein kinase" evidence="8">
    <location>
        <begin position="3"/>
        <end position="332"/>
    </location>
</feature>
<dbReference type="GO" id="GO:0004674">
    <property type="term" value="F:protein serine/threonine kinase activity"/>
    <property type="evidence" value="ECO:0007669"/>
    <property type="project" value="UniProtKB-KW"/>
</dbReference>
<evidence type="ECO:0000256" key="5">
    <source>
        <dbReference type="PROSITE-ProRule" id="PRU10141"/>
    </source>
</evidence>
<dbReference type="PANTHER" id="PTHR48011">
    <property type="entry name" value="CCR4-NOT TRANSCRIPTIONAL COMPLEX SUBUNIT CAF120-RELATED"/>
    <property type="match status" value="1"/>
</dbReference>
<dbReference type="AlphaFoldDB" id="A0AAN7R0I3"/>
<dbReference type="Proteomes" id="UP001346149">
    <property type="component" value="Unassembled WGS sequence"/>
</dbReference>
<evidence type="ECO:0000256" key="1">
    <source>
        <dbReference type="ARBA" id="ARBA00022679"/>
    </source>
</evidence>
<dbReference type="InterPro" id="IPR052751">
    <property type="entry name" value="Plant_MAPKKK"/>
</dbReference>